<feature type="transmembrane region" description="Helical" evidence="7">
    <location>
        <begin position="6"/>
        <end position="29"/>
    </location>
</feature>
<evidence type="ECO:0000256" key="4">
    <source>
        <dbReference type="ARBA" id="ARBA00022729"/>
    </source>
</evidence>
<evidence type="ECO:0000256" key="6">
    <source>
        <dbReference type="ARBA" id="ARBA00022841"/>
    </source>
</evidence>
<protein>
    <recommendedName>
        <fullName evidence="8">AlgX/AlgJ SGNH hydrolase-like domain-containing protein</fullName>
    </recommendedName>
</protein>
<proteinExistence type="predicted"/>
<keyword evidence="5" id="KW-0574">Periplasm</keyword>
<dbReference type="Pfam" id="PF16822">
    <property type="entry name" value="ALGX"/>
    <property type="match status" value="1"/>
</dbReference>
<evidence type="ECO:0000259" key="8">
    <source>
        <dbReference type="Pfam" id="PF16822"/>
    </source>
</evidence>
<dbReference type="RefSeq" id="WP_109065394.1">
    <property type="nucleotide sequence ID" value="NZ_QEYG01000005.1"/>
</dbReference>
<evidence type="ECO:0000313" key="10">
    <source>
        <dbReference type="Proteomes" id="UP000245014"/>
    </source>
</evidence>
<keyword evidence="7" id="KW-0812">Transmembrane</keyword>
<organism evidence="9 10">
    <name type="scientific">Aliarcobacter skirrowii</name>
    <dbReference type="NCBI Taxonomy" id="28200"/>
    <lineage>
        <taxon>Bacteria</taxon>
        <taxon>Pseudomonadati</taxon>
        <taxon>Campylobacterota</taxon>
        <taxon>Epsilonproteobacteria</taxon>
        <taxon>Campylobacterales</taxon>
        <taxon>Arcobacteraceae</taxon>
        <taxon>Aliarcobacter</taxon>
    </lineage>
</organism>
<evidence type="ECO:0000313" key="9">
    <source>
        <dbReference type="EMBL" id="PWE22278.1"/>
    </source>
</evidence>
<dbReference type="EMBL" id="QEYI01000002">
    <property type="protein sequence ID" value="PWE22278.1"/>
    <property type="molecule type" value="Genomic_DNA"/>
</dbReference>
<evidence type="ECO:0000256" key="2">
    <source>
        <dbReference type="ARBA" id="ARBA00005182"/>
    </source>
</evidence>
<keyword evidence="4" id="KW-0732">Signal</keyword>
<feature type="domain" description="AlgX/AlgJ SGNH hydrolase-like" evidence="8">
    <location>
        <begin position="67"/>
        <end position="235"/>
    </location>
</feature>
<comment type="caution">
    <text evidence="9">The sequence shown here is derived from an EMBL/GenBank/DDBJ whole genome shotgun (WGS) entry which is preliminary data.</text>
</comment>
<dbReference type="UniPathway" id="UPA00286"/>
<comment type="subcellular location">
    <subcellularLocation>
        <location evidence="1">Periplasm</location>
    </subcellularLocation>
</comment>
<keyword evidence="7" id="KW-0472">Membrane</keyword>
<dbReference type="GO" id="GO:0016740">
    <property type="term" value="F:transferase activity"/>
    <property type="evidence" value="ECO:0007669"/>
    <property type="project" value="UniProtKB-KW"/>
</dbReference>
<dbReference type="InterPro" id="IPR031811">
    <property type="entry name" value="ALGX/ALGJ_SGNH-like"/>
</dbReference>
<name>A0A2U2C1T3_9BACT</name>
<dbReference type="GO" id="GO:0042597">
    <property type="term" value="C:periplasmic space"/>
    <property type="evidence" value="ECO:0007669"/>
    <property type="project" value="UniProtKB-SubCell"/>
</dbReference>
<keyword evidence="7" id="KW-1133">Transmembrane helix</keyword>
<evidence type="ECO:0000256" key="3">
    <source>
        <dbReference type="ARBA" id="ARBA00022679"/>
    </source>
</evidence>
<evidence type="ECO:0000256" key="5">
    <source>
        <dbReference type="ARBA" id="ARBA00022764"/>
    </source>
</evidence>
<reference evidence="9 10" key="1">
    <citation type="submission" date="2018-05" db="EMBL/GenBank/DDBJ databases">
        <title>Antimicrobial susceptibility testing and genomic analysis of Arcobacter skirrowii strains and one Arcobacter butzleri isolated from German poultry farms.</title>
        <authorList>
            <person name="Haenel I."/>
            <person name="Hotzel H."/>
            <person name="Tomaso H."/>
            <person name="Busch A."/>
        </authorList>
    </citation>
    <scope>NUCLEOTIDE SEQUENCE [LARGE SCALE GENOMIC DNA]</scope>
    <source>
        <strain evidence="10">v</strain>
    </source>
</reference>
<accession>A0A2U2C1T3</accession>
<evidence type="ECO:0000256" key="1">
    <source>
        <dbReference type="ARBA" id="ARBA00004418"/>
    </source>
</evidence>
<comment type="pathway">
    <text evidence="2">Glycan biosynthesis; alginate biosynthesis.</text>
</comment>
<sequence length="367" mass="43016">MTNKNFVKYFLIISILIVSFIPTLNFIILGKDIKENKIYSLDYFEAYRNYIIYKIFDYSMVSKQAIIGKDNFLFLGNGHDNVVDKSNGVYRPTKEEINNWTNKLKDLQKWYEDRDIKFVIVIAPNKHSIYKEKLPNWMQYDGKTITDDIVEQANIKNINMLDLREKLIESKQQESDILYWKTDTHWNEKGASIAFDTIINKINNIYQLNLQKPKYNLNPSTRGGGDLSNFLKINNILDKDYEKNYSYSFEKKYNICKGNINKDKNFLEKCEGIDNPIVGINSQPQYIRNENSENKNKLLFLCDSFATAPSQLYNGTFSSIYKFHWAHINGQKLATFVEINKPDVVIYQIVERALYNQSIVVPMPKIL</sequence>
<dbReference type="GO" id="GO:0042121">
    <property type="term" value="P:alginic acid biosynthetic process"/>
    <property type="evidence" value="ECO:0007669"/>
    <property type="project" value="UniProtKB-UniPathway"/>
</dbReference>
<keyword evidence="6" id="KW-0016">Alginate biosynthesis</keyword>
<evidence type="ECO:0000256" key="7">
    <source>
        <dbReference type="SAM" id="Phobius"/>
    </source>
</evidence>
<dbReference type="AlphaFoldDB" id="A0A2U2C1T3"/>
<gene>
    <name evidence="9" type="ORF">DF188_03970</name>
</gene>
<dbReference type="Proteomes" id="UP000245014">
    <property type="component" value="Unassembled WGS sequence"/>
</dbReference>
<keyword evidence="3" id="KW-0808">Transferase</keyword>